<dbReference type="Proteomes" id="UP000228934">
    <property type="component" value="Unassembled WGS sequence"/>
</dbReference>
<keyword evidence="3" id="KW-1185">Reference proteome</keyword>
<dbReference type="GO" id="GO:0005654">
    <property type="term" value="C:nucleoplasm"/>
    <property type="evidence" value="ECO:0007669"/>
    <property type="project" value="TreeGrafter"/>
</dbReference>
<protein>
    <submittedName>
        <fullName evidence="2">Uncharacterized protein</fullName>
    </submittedName>
</protein>
<organism evidence="2 3">
    <name type="scientific">Aquarana catesbeiana</name>
    <name type="common">American bullfrog</name>
    <name type="synonym">Rana catesbeiana</name>
    <dbReference type="NCBI Taxonomy" id="8400"/>
    <lineage>
        <taxon>Eukaryota</taxon>
        <taxon>Metazoa</taxon>
        <taxon>Chordata</taxon>
        <taxon>Craniata</taxon>
        <taxon>Vertebrata</taxon>
        <taxon>Euteleostomi</taxon>
        <taxon>Amphibia</taxon>
        <taxon>Batrachia</taxon>
        <taxon>Anura</taxon>
        <taxon>Neobatrachia</taxon>
        <taxon>Ranoidea</taxon>
        <taxon>Ranidae</taxon>
        <taxon>Aquarana</taxon>
    </lineage>
</organism>
<dbReference type="OrthoDB" id="30336at2759"/>
<feature type="compositionally biased region" description="Low complexity" evidence="1">
    <location>
        <begin position="70"/>
        <end position="80"/>
    </location>
</feature>
<dbReference type="PANTHER" id="PTHR21725">
    <property type="entry name" value="E3 UBIQUITIN-PROTEIN LIGASE UBR4"/>
    <property type="match status" value="1"/>
</dbReference>
<dbReference type="GO" id="GO:0005813">
    <property type="term" value="C:centrosome"/>
    <property type="evidence" value="ECO:0007669"/>
    <property type="project" value="TreeGrafter"/>
</dbReference>
<name>A0A2G9RLT4_AQUCT</name>
<feature type="compositionally biased region" description="Low complexity" evidence="1">
    <location>
        <begin position="97"/>
        <end position="118"/>
    </location>
</feature>
<accession>A0A2G9RLT4</accession>
<feature type="compositionally biased region" description="Low complexity" evidence="1">
    <location>
        <begin position="504"/>
        <end position="526"/>
    </location>
</feature>
<sequence>LGSSSSALGLQSLGLSGQAPSSSSLDAGTLSDTTASAPASDDEGSTAATDGSTLRTSPADHGGSVGSESGGSAVDSVAGEHSVSGRSSAYGDTTVEGHPTGPGSISSSTGAISTTTGQHEGEGSEGEGENEGDVHTSSRLHMVRLMLLERLLQSMSSLRNVGGVRAIPYMQVVLMLTADLDGEDEKDKGALDNLLSQLIAELGLDKKDVFKKNERTPLNEVHLVVMRLLSVFMSRTKSGSKSSICESSSLISSATATALLSSGAVDYCLHVLKSLLDYWKSQQSDEEPVASSQLLKPHTTSSPPDMSPFFLRQYVKGHAADVFQAYTQLLTEMVLRLPYQIKKIADTNSRIPPPVFDHSWFYFLSEYLMIQQTPFVRRQVRKLLLFICGSKEKYRQLRDLHTLDSHVRGIKKLLEEHGIFLRAGVVTASSGSALQYDTLINLMEHLKACAEIASQRTVNWQKFCIKDDSVLYFLLQVSFLVDEGVSPVLLQLLSCALCGSKVSSAASSSSSSSAPSSGQPGSQTKSSTKKSKKEEKEKEKEEIPTRHNRSFSWT</sequence>
<feature type="region of interest" description="Disordered" evidence="1">
    <location>
        <begin position="1"/>
        <end position="136"/>
    </location>
</feature>
<dbReference type="EMBL" id="KV935152">
    <property type="protein sequence ID" value="PIO28830.1"/>
    <property type="molecule type" value="Genomic_DNA"/>
</dbReference>
<gene>
    <name evidence="2" type="ORF">AB205_0014230</name>
</gene>
<dbReference type="GO" id="GO:0016020">
    <property type="term" value="C:membrane"/>
    <property type="evidence" value="ECO:0007669"/>
    <property type="project" value="TreeGrafter"/>
</dbReference>
<dbReference type="GO" id="GO:0006511">
    <property type="term" value="P:ubiquitin-dependent protein catabolic process"/>
    <property type="evidence" value="ECO:0007669"/>
    <property type="project" value="TreeGrafter"/>
</dbReference>
<feature type="compositionally biased region" description="Basic and acidic residues" evidence="1">
    <location>
        <begin position="532"/>
        <end position="545"/>
    </location>
</feature>
<dbReference type="GO" id="GO:0005829">
    <property type="term" value="C:cytosol"/>
    <property type="evidence" value="ECO:0007669"/>
    <property type="project" value="TreeGrafter"/>
</dbReference>
<reference evidence="3" key="1">
    <citation type="journal article" date="2017" name="Nat. Commun.">
        <title>The North American bullfrog draft genome provides insight into hormonal regulation of long noncoding RNA.</title>
        <authorList>
            <person name="Hammond S.A."/>
            <person name="Warren R.L."/>
            <person name="Vandervalk B.P."/>
            <person name="Kucuk E."/>
            <person name="Khan H."/>
            <person name="Gibb E.A."/>
            <person name="Pandoh P."/>
            <person name="Kirk H."/>
            <person name="Zhao Y."/>
            <person name="Jones M."/>
            <person name="Mungall A.J."/>
            <person name="Coope R."/>
            <person name="Pleasance S."/>
            <person name="Moore R.A."/>
            <person name="Holt R.A."/>
            <person name="Round J.M."/>
            <person name="Ohora S."/>
            <person name="Walle B.V."/>
            <person name="Veldhoen N."/>
            <person name="Helbing C.C."/>
            <person name="Birol I."/>
        </authorList>
    </citation>
    <scope>NUCLEOTIDE SEQUENCE [LARGE SCALE GENOMIC DNA]</scope>
</reference>
<evidence type="ECO:0000313" key="2">
    <source>
        <dbReference type="EMBL" id="PIO28830.1"/>
    </source>
</evidence>
<dbReference type="GO" id="GO:0004842">
    <property type="term" value="F:ubiquitin-protein transferase activity"/>
    <property type="evidence" value="ECO:0007669"/>
    <property type="project" value="TreeGrafter"/>
</dbReference>
<evidence type="ECO:0000256" key="1">
    <source>
        <dbReference type="SAM" id="MobiDB-lite"/>
    </source>
</evidence>
<dbReference type="AlphaFoldDB" id="A0A2G9RLT4"/>
<feature type="compositionally biased region" description="Low complexity" evidence="1">
    <location>
        <begin position="1"/>
        <end position="25"/>
    </location>
</feature>
<feature type="region of interest" description="Disordered" evidence="1">
    <location>
        <begin position="504"/>
        <end position="554"/>
    </location>
</feature>
<feature type="compositionally biased region" description="Polar residues" evidence="1">
    <location>
        <begin position="46"/>
        <end position="56"/>
    </location>
</feature>
<proteinExistence type="predicted"/>
<dbReference type="InterPro" id="IPR045189">
    <property type="entry name" value="UBR4-like"/>
</dbReference>
<dbReference type="PANTHER" id="PTHR21725:SF1">
    <property type="entry name" value="E3 UBIQUITIN-PROTEIN LIGASE UBR4"/>
    <property type="match status" value="1"/>
</dbReference>
<evidence type="ECO:0000313" key="3">
    <source>
        <dbReference type="Proteomes" id="UP000228934"/>
    </source>
</evidence>
<feature type="non-terminal residue" evidence="2">
    <location>
        <position position="1"/>
    </location>
</feature>